<dbReference type="AlphaFoldDB" id="A0A2V3IS41"/>
<keyword evidence="3" id="KW-1185">Reference proteome</keyword>
<dbReference type="PANTHER" id="PTHR19303:SF73">
    <property type="entry name" value="PROTEIN PDC2"/>
    <property type="match status" value="1"/>
</dbReference>
<dbReference type="EMBL" id="NBIV01000078">
    <property type="protein sequence ID" value="PXF44914.1"/>
    <property type="molecule type" value="Genomic_DNA"/>
</dbReference>
<sequence length="201" mass="22326">MPYVRRYTSKKVALVMDNCGPHATDVLDVNGQVTIFTLPPDCTSLFQPMDMGVIATLKAKYKSKLLRKILSTVEDKKQLRQAAKNMKPGMKGLDEGHDLHMLDVTELLRSAWESVSSRTVARCWTKADILPRCMQADLVGEHGKRDRIDHAAGDAEVRKLCTMLSSLKLAAYPASDVATDLNGLDTEDAECVSKWVSMKMI</sequence>
<dbReference type="STRING" id="448386.A0A2V3IS41"/>
<protein>
    <submittedName>
        <fullName evidence="2">Tigger transposable element-derived protein 6</fullName>
    </submittedName>
</protein>
<evidence type="ECO:0000313" key="2">
    <source>
        <dbReference type="EMBL" id="PXF44914.1"/>
    </source>
</evidence>
<proteinExistence type="predicted"/>
<dbReference type="Pfam" id="PF03184">
    <property type="entry name" value="DDE_1"/>
    <property type="match status" value="1"/>
</dbReference>
<dbReference type="GO" id="GO:0003677">
    <property type="term" value="F:DNA binding"/>
    <property type="evidence" value="ECO:0007669"/>
    <property type="project" value="TreeGrafter"/>
</dbReference>
<dbReference type="PANTHER" id="PTHR19303">
    <property type="entry name" value="TRANSPOSON"/>
    <property type="match status" value="1"/>
</dbReference>
<dbReference type="InterPro" id="IPR004875">
    <property type="entry name" value="DDE_SF_endonuclease_dom"/>
</dbReference>
<evidence type="ECO:0000259" key="1">
    <source>
        <dbReference type="Pfam" id="PF03184"/>
    </source>
</evidence>
<dbReference type="Proteomes" id="UP000247409">
    <property type="component" value="Unassembled WGS sequence"/>
</dbReference>
<dbReference type="InterPro" id="IPR050863">
    <property type="entry name" value="CenT-Element_Derived"/>
</dbReference>
<evidence type="ECO:0000313" key="3">
    <source>
        <dbReference type="Proteomes" id="UP000247409"/>
    </source>
</evidence>
<accession>A0A2V3IS41</accession>
<comment type="caution">
    <text evidence="2">The sequence shown here is derived from an EMBL/GenBank/DDBJ whole genome shotgun (WGS) entry which is preliminary data.</text>
</comment>
<dbReference type="GO" id="GO:0005634">
    <property type="term" value="C:nucleus"/>
    <property type="evidence" value="ECO:0007669"/>
    <property type="project" value="TreeGrafter"/>
</dbReference>
<organism evidence="2 3">
    <name type="scientific">Gracilariopsis chorda</name>
    <dbReference type="NCBI Taxonomy" id="448386"/>
    <lineage>
        <taxon>Eukaryota</taxon>
        <taxon>Rhodophyta</taxon>
        <taxon>Florideophyceae</taxon>
        <taxon>Rhodymeniophycidae</taxon>
        <taxon>Gracilariales</taxon>
        <taxon>Gracilariaceae</taxon>
        <taxon>Gracilariopsis</taxon>
    </lineage>
</organism>
<feature type="domain" description="DDE-1" evidence="1">
    <location>
        <begin position="6"/>
        <end position="124"/>
    </location>
</feature>
<gene>
    <name evidence="2" type="ORF">BWQ96_05334</name>
</gene>
<name>A0A2V3IS41_9FLOR</name>
<reference evidence="2 3" key="1">
    <citation type="journal article" date="2018" name="Mol. Biol. Evol.">
        <title>Analysis of the draft genome of the red seaweed Gracilariopsis chorda provides insights into genome size evolution in Rhodophyta.</title>
        <authorList>
            <person name="Lee J."/>
            <person name="Yang E.C."/>
            <person name="Graf L."/>
            <person name="Yang J.H."/>
            <person name="Qiu H."/>
            <person name="Zel Zion U."/>
            <person name="Chan C.X."/>
            <person name="Stephens T.G."/>
            <person name="Weber A.P.M."/>
            <person name="Boo G.H."/>
            <person name="Boo S.M."/>
            <person name="Kim K.M."/>
            <person name="Shin Y."/>
            <person name="Jung M."/>
            <person name="Lee S.J."/>
            <person name="Yim H.S."/>
            <person name="Lee J.H."/>
            <person name="Bhattacharya D."/>
            <person name="Yoon H.S."/>
        </authorList>
    </citation>
    <scope>NUCLEOTIDE SEQUENCE [LARGE SCALE GENOMIC DNA]</scope>
    <source>
        <strain evidence="2 3">SKKU-2015</strain>
        <tissue evidence="2">Whole body</tissue>
    </source>
</reference>
<dbReference type="OrthoDB" id="10064161at2759"/>